<evidence type="ECO:0000256" key="1">
    <source>
        <dbReference type="SAM" id="MobiDB-lite"/>
    </source>
</evidence>
<feature type="region of interest" description="Disordered" evidence="1">
    <location>
        <begin position="1"/>
        <end position="21"/>
    </location>
</feature>
<dbReference type="EMBL" id="CTRP01000005">
    <property type="protein sequence ID" value="CQR71740.1"/>
    <property type="molecule type" value="Genomic_DNA"/>
</dbReference>
<reference evidence="3" key="1">
    <citation type="submission" date="2015-03" db="EMBL/GenBank/DDBJ databases">
        <authorList>
            <person name="Nijsse Bart"/>
        </authorList>
    </citation>
    <scope>NUCLEOTIDE SEQUENCE [LARGE SCALE GENOMIC DNA]</scope>
</reference>
<proteinExistence type="predicted"/>
<protein>
    <submittedName>
        <fullName evidence="2">Uncharacterized protein</fullName>
    </submittedName>
</protein>
<sequence>MTDKETVVTESDNDSIPTHEKDKDIVENVAKNLKNSLPDEMLNLGFPS</sequence>
<gene>
    <name evidence="2" type="ORF">SpAn4DRAFT_3606</name>
</gene>
<evidence type="ECO:0000313" key="2">
    <source>
        <dbReference type="EMBL" id="CQR71740.1"/>
    </source>
</evidence>
<name>A0A0U1KWB6_9FIRM</name>
<dbReference type="AlphaFoldDB" id="A0A0U1KWB6"/>
<dbReference type="RefSeq" id="WP_021168822.1">
    <property type="nucleotide sequence ID" value="NZ_CTRP01000005.1"/>
</dbReference>
<dbReference type="Proteomes" id="UP000049855">
    <property type="component" value="Unassembled WGS sequence"/>
</dbReference>
<accession>A0A0U1KWB6</accession>
<evidence type="ECO:0000313" key="3">
    <source>
        <dbReference type="Proteomes" id="UP000049855"/>
    </source>
</evidence>
<organism evidence="2 3">
    <name type="scientific">Sporomusa ovata</name>
    <dbReference type="NCBI Taxonomy" id="2378"/>
    <lineage>
        <taxon>Bacteria</taxon>
        <taxon>Bacillati</taxon>
        <taxon>Bacillota</taxon>
        <taxon>Negativicutes</taxon>
        <taxon>Selenomonadales</taxon>
        <taxon>Sporomusaceae</taxon>
        <taxon>Sporomusa</taxon>
    </lineage>
</organism>
<keyword evidence="3" id="KW-1185">Reference proteome</keyword>